<reference evidence="2 3" key="1">
    <citation type="submission" date="2016-07" db="EMBL/GenBank/DDBJ databases">
        <title>Pervasive Adenine N6-methylation of Active Genes in Fungi.</title>
        <authorList>
            <consortium name="DOE Joint Genome Institute"/>
            <person name="Mondo S.J."/>
            <person name="Dannebaum R.O."/>
            <person name="Kuo R.C."/>
            <person name="Labutti K."/>
            <person name="Haridas S."/>
            <person name="Kuo A."/>
            <person name="Salamov A."/>
            <person name="Ahrendt S.R."/>
            <person name="Lipzen A."/>
            <person name="Sullivan W."/>
            <person name="Andreopoulos W.B."/>
            <person name="Clum A."/>
            <person name="Lindquist E."/>
            <person name="Daum C."/>
            <person name="Ramamoorthy G.K."/>
            <person name="Gryganskyi A."/>
            <person name="Culley D."/>
            <person name="Magnuson J.K."/>
            <person name="James T.Y."/>
            <person name="O'Malley M.A."/>
            <person name="Stajich J.E."/>
            <person name="Spatafora J.W."/>
            <person name="Visel A."/>
            <person name="Grigoriev I.V."/>
        </authorList>
    </citation>
    <scope>NUCLEOTIDE SEQUENCE [LARGE SCALE GENOMIC DNA]</scope>
    <source>
        <strain evidence="2 3">JEL800</strain>
    </source>
</reference>
<organism evidence="2 3">
    <name type="scientific">Rhizoclosmatium globosum</name>
    <dbReference type="NCBI Taxonomy" id="329046"/>
    <lineage>
        <taxon>Eukaryota</taxon>
        <taxon>Fungi</taxon>
        <taxon>Fungi incertae sedis</taxon>
        <taxon>Chytridiomycota</taxon>
        <taxon>Chytridiomycota incertae sedis</taxon>
        <taxon>Chytridiomycetes</taxon>
        <taxon>Chytridiales</taxon>
        <taxon>Chytriomycetaceae</taxon>
        <taxon>Rhizoclosmatium</taxon>
    </lineage>
</organism>
<dbReference type="SMART" id="SM00672">
    <property type="entry name" value="CAP10"/>
    <property type="match status" value="1"/>
</dbReference>
<protein>
    <recommendedName>
        <fullName evidence="1">Glycosyl transferase CAP10 domain-containing protein</fullName>
    </recommendedName>
</protein>
<evidence type="ECO:0000313" key="2">
    <source>
        <dbReference type="EMBL" id="ORY50029.1"/>
    </source>
</evidence>
<proteinExistence type="predicted"/>
<gene>
    <name evidence="2" type="ORF">BCR33DRAFT_847261</name>
</gene>
<dbReference type="AlphaFoldDB" id="A0A1Y2CSL7"/>
<feature type="domain" description="Glycosyl transferase CAP10" evidence="1">
    <location>
        <begin position="149"/>
        <end position="381"/>
    </location>
</feature>
<sequence length="421" mass="48200">MRISSVIRILFAATVTFAVLWMLSTTSFVDVEGHAGEAAAAAFESGEFNANDLSLNHSQCLVHFPNLFSQIEETASFCRKIGGIYAKTFDFLYSLNKDNKHQRGGFQIHIVLKNNKLFIKEYIHDHPNINRAMLLLEHLDRIIQASPEPISDAEFVIDITDQGAGDVVGPVFSLARKHGNQRGWLIPDFGFNAWPEVGVLSYETLRNEIEDFERRVRSGKTKKVDKLFWRGAPMHFKERKESLDLANEKWADIKELKWSCMSTPNKEECKGLTDHKTIPEHCGYKYLLQTEGYSYSGRFKYLLNCNSIVVTGKLDWDQHFHHLLDAKDGSPDQNIVQNVTQQKIVRNNSWSLLRNRYLTPAANACYWRHLINQYAALMQFEPSLELRELEAGKKRLGAAGTGLAPPYESFILMRKVDWELN</sequence>
<dbReference type="InterPro" id="IPR051091">
    <property type="entry name" value="O-Glucosyltr/Glycosyltrsf_90"/>
</dbReference>
<dbReference type="PANTHER" id="PTHR12203:SF107">
    <property type="entry name" value="GLYCOSYL TRANSFERASE CAP10 DOMAIN-CONTAINING PROTEIN"/>
    <property type="match status" value="1"/>
</dbReference>
<dbReference type="Proteomes" id="UP000193642">
    <property type="component" value="Unassembled WGS sequence"/>
</dbReference>
<dbReference type="InterPro" id="IPR006598">
    <property type="entry name" value="CAP10"/>
</dbReference>
<dbReference type="PANTHER" id="PTHR12203">
    <property type="entry name" value="KDEL LYS-ASP-GLU-LEU CONTAINING - RELATED"/>
    <property type="match status" value="1"/>
</dbReference>
<comment type="caution">
    <text evidence="2">The sequence shown here is derived from an EMBL/GenBank/DDBJ whole genome shotgun (WGS) entry which is preliminary data.</text>
</comment>
<keyword evidence="3" id="KW-1185">Reference proteome</keyword>
<name>A0A1Y2CSL7_9FUNG</name>
<evidence type="ECO:0000313" key="3">
    <source>
        <dbReference type="Proteomes" id="UP000193642"/>
    </source>
</evidence>
<accession>A0A1Y2CSL7</accession>
<dbReference type="OrthoDB" id="202415at2759"/>
<dbReference type="EMBL" id="MCGO01000008">
    <property type="protein sequence ID" value="ORY50029.1"/>
    <property type="molecule type" value="Genomic_DNA"/>
</dbReference>
<evidence type="ECO:0000259" key="1">
    <source>
        <dbReference type="SMART" id="SM00672"/>
    </source>
</evidence>
<dbReference type="Pfam" id="PF05686">
    <property type="entry name" value="Glyco_transf_90"/>
    <property type="match status" value="1"/>
</dbReference>